<name>A0A0C3B3P7_SERVB</name>
<accession>A0A0C3B3P7</accession>
<keyword evidence="2" id="KW-1185">Reference proteome</keyword>
<dbReference type="AlphaFoldDB" id="A0A0C3B3P7"/>
<gene>
    <name evidence="1" type="ORF">M408DRAFT_178017</name>
</gene>
<sequence>MVCRKETKHWSESRGKIRVASHYDRTAVRMRNEGDLTHRLLRFAHDNSSAIRLFSVPLASLCSPSVPISSLHVYIHGRSVTRINGDKENVSRGDGQLGVFIVTREKLVQQRGHEHRLRSHKVSRCKH</sequence>
<reference evidence="2" key="2">
    <citation type="submission" date="2015-01" db="EMBL/GenBank/DDBJ databases">
        <title>Evolutionary Origins and Diversification of the Mycorrhizal Mutualists.</title>
        <authorList>
            <consortium name="DOE Joint Genome Institute"/>
            <consortium name="Mycorrhizal Genomics Consortium"/>
            <person name="Kohler A."/>
            <person name="Kuo A."/>
            <person name="Nagy L.G."/>
            <person name="Floudas D."/>
            <person name="Copeland A."/>
            <person name="Barry K.W."/>
            <person name="Cichocki N."/>
            <person name="Veneault-Fourrey C."/>
            <person name="LaButti K."/>
            <person name="Lindquist E.A."/>
            <person name="Lipzen A."/>
            <person name="Lundell T."/>
            <person name="Morin E."/>
            <person name="Murat C."/>
            <person name="Riley R."/>
            <person name="Ohm R."/>
            <person name="Sun H."/>
            <person name="Tunlid A."/>
            <person name="Henrissat B."/>
            <person name="Grigoriev I.V."/>
            <person name="Hibbett D.S."/>
            <person name="Martin F."/>
        </authorList>
    </citation>
    <scope>NUCLEOTIDE SEQUENCE [LARGE SCALE GENOMIC DNA]</scope>
    <source>
        <strain evidence="2">MAFF 305830</strain>
    </source>
</reference>
<protein>
    <submittedName>
        <fullName evidence="1">Uncharacterized protein</fullName>
    </submittedName>
</protein>
<dbReference type="EMBL" id="KN824303">
    <property type="protein sequence ID" value="KIM26819.1"/>
    <property type="molecule type" value="Genomic_DNA"/>
</dbReference>
<reference evidence="1 2" key="1">
    <citation type="submission" date="2014-04" db="EMBL/GenBank/DDBJ databases">
        <authorList>
            <consortium name="DOE Joint Genome Institute"/>
            <person name="Kuo A."/>
            <person name="Zuccaro A."/>
            <person name="Kohler A."/>
            <person name="Nagy L.G."/>
            <person name="Floudas D."/>
            <person name="Copeland A."/>
            <person name="Barry K.W."/>
            <person name="Cichocki N."/>
            <person name="Veneault-Fourrey C."/>
            <person name="LaButti K."/>
            <person name="Lindquist E.A."/>
            <person name="Lipzen A."/>
            <person name="Lundell T."/>
            <person name="Morin E."/>
            <person name="Murat C."/>
            <person name="Sun H."/>
            <person name="Tunlid A."/>
            <person name="Henrissat B."/>
            <person name="Grigoriev I.V."/>
            <person name="Hibbett D.S."/>
            <person name="Martin F."/>
            <person name="Nordberg H.P."/>
            <person name="Cantor M.N."/>
            <person name="Hua S.X."/>
        </authorList>
    </citation>
    <scope>NUCLEOTIDE SEQUENCE [LARGE SCALE GENOMIC DNA]</scope>
    <source>
        <strain evidence="1 2">MAFF 305830</strain>
    </source>
</reference>
<evidence type="ECO:0000313" key="2">
    <source>
        <dbReference type="Proteomes" id="UP000054097"/>
    </source>
</evidence>
<organism evidence="1 2">
    <name type="scientific">Serendipita vermifera MAFF 305830</name>
    <dbReference type="NCBI Taxonomy" id="933852"/>
    <lineage>
        <taxon>Eukaryota</taxon>
        <taxon>Fungi</taxon>
        <taxon>Dikarya</taxon>
        <taxon>Basidiomycota</taxon>
        <taxon>Agaricomycotina</taxon>
        <taxon>Agaricomycetes</taxon>
        <taxon>Sebacinales</taxon>
        <taxon>Serendipitaceae</taxon>
        <taxon>Serendipita</taxon>
    </lineage>
</organism>
<proteinExistence type="predicted"/>
<dbReference type="Proteomes" id="UP000054097">
    <property type="component" value="Unassembled WGS sequence"/>
</dbReference>
<evidence type="ECO:0000313" key="1">
    <source>
        <dbReference type="EMBL" id="KIM26819.1"/>
    </source>
</evidence>
<dbReference type="HOGENOM" id="CLU_1971848_0_0_1"/>